<dbReference type="PaxDb" id="2850-Phatr45148"/>
<dbReference type="InParanoid" id="B7FWM1"/>
<feature type="region of interest" description="Disordered" evidence="2">
    <location>
        <begin position="111"/>
        <end position="247"/>
    </location>
</feature>
<feature type="domain" description="DIX" evidence="3">
    <location>
        <begin position="3"/>
        <end position="95"/>
    </location>
</feature>
<dbReference type="PANTHER" id="PTHR42509">
    <property type="entry name" value="DIX DOMAIN-CONTAINING PROTEIN"/>
    <property type="match status" value="1"/>
</dbReference>
<evidence type="ECO:0000313" key="5">
    <source>
        <dbReference type="Proteomes" id="UP000000759"/>
    </source>
</evidence>
<dbReference type="PANTHER" id="PTHR42509:SF1">
    <property type="entry name" value="DIX DOMAIN-CONTAINING PROTEIN"/>
    <property type="match status" value="1"/>
</dbReference>
<dbReference type="RefSeq" id="XP_002179185.1">
    <property type="nucleotide sequence ID" value="XM_002179149.1"/>
</dbReference>
<dbReference type="InterPro" id="IPR038207">
    <property type="entry name" value="DIX_dom_sf"/>
</dbReference>
<evidence type="ECO:0000259" key="3">
    <source>
        <dbReference type="PROSITE" id="PS50841"/>
    </source>
</evidence>
<dbReference type="GO" id="GO:0016055">
    <property type="term" value="P:Wnt signaling pathway"/>
    <property type="evidence" value="ECO:0007669"/>
    <property type="project" value="UniProtKB-KW"/>
</dbReference>
<name>B7FWM1_PHATC</name>
<dbReference type="AlphaFoldDB" id="B7FWM1"/>
<proteinExistence type="predicted"/>
<feature type="compositionally biased region" description="Polar residues" evidence="2">
    <location>
        <begin position="111"/>
        <end position="134"/>
    </location>
</feature>
<dbReference type="GeneID" id="7200202"/>
<dbReference type="eggNOG" id="ENOG502QZJD">
    <property type="taxonomic scope" value="Eukaryota"/>
</dbReference>
<organism evidence="4 5">
    <name type="scientific">Phaeodactylum tricornutum (strain CCAP 1055/1)</name>
    <dbReference type="NCBI Taxonomy" id="556484"/>
    <lineage>
        <taxon>Eukaryota</taxon>
        <taxon>Sar</taxon>
        <taxon>Stramenopiles</taxon>
        <taxon>Ochrophyta</taxon>
        <taxon>Bacillariophyta</taxon>
        <taxon>Bacillariophyceae</taxon>
        <taxon>Bacillariophycidae</taxon>
        <taxon>Naviculales</taxon>
        <taxon>Phaeodactylaceae</taxon>
        <taxon>Phaeodactylum</taxon>
    </lineage>
</organism>
<keyword evidence="5" id="KW-1185">Reference proteome</keyword>
<dbReference type="InterPro" id="IPR029071">
    <property type="entry name" value="Ubiquitin-like_domsf"/>
</dbReference>
<dbReference type="SUPFAM" id="SSF54236">
    <property type="entry name" value="Ubiquitin-like"/>
    <property type="match status" value="1"/>
</dbReference>
<reference evidence="5" key="2">
    <citation type="submission" date="2008-08" db="EMBL/GenBank/DDBJ databases">
        <authorList>
            <consortium name="Diatom Consortium"/>
            <person name="Grigoriev I."/>
            <person name="Grimwood J."/>
            <person name="Kuo A."/>
            <person name="Otillar R.P."/>
            <person name="Salamov A."/>
            <person name="Detter J.C."/>
            <person name="Lindquist E."/>
            <person name="Shapiro H."/>
            <person name="Lucas S."/>
            <person name="Glavina del Rio T."/>
            <person name="Pitluck S."/>
            <person name="Rokhsar D."/>
            <person name="Bowler C."/>
        </authorList>
    </citation>
    <scope>GENOME REANNOTATION</scope>
    <source>
        <strain evidence="5">CCAP 1055/1</strain>
    </source>
</reference>
<dbReference type="PROSITE" id="PS50841">
    <property type="entry name" value="DIX"/>
    <property type="match status" value="1"/>
</dbReference>
<dbReference type="Proteomes" id="UP000000759">
    <property type="component" value="Chromosome 6"/>
</dbReference>
<protein>
    <recommendedName>
        <fullName evidence="3">DIX domain-containing protein</fullName>
    </recommendedName>
</protein>
<evidence type="ECO:0000256" key="1">
    <source>
        <dbReference type="ARBA" id="ARBA00022687"/>
    </source>
</evidence>
<dbReference type="HOGENOM" id="CLU_1126373_0_0_1"/>
<dbReference type="Pfam" id="PF00778">
    <property type="entry name" value="DIX"/>
    <property type="match status" value="1"/>
</dbReference>
<feature type="compositionally biased region" description="Low complexity" evidence="2">
    <location>
        <begin position="143"/>
        <end position="164"/>
    </location>
</feature>
<evidence type="ECO:0000256" key="2">
    <source>
        <dbReference type="SAM" id="MobiDB-lite"/>
    </source>
</evidence>
<accession>B7FWM1</accession>
<gene>
    <name evidence="4" type="ORF">PHATRDRAFT_45148</name>
</gene>
<dbReference type="Gene3D" id="2.40.240.130">
    <property type="match status" value="1"/>
</dbReference>
<dbReference type="OrthoDB" id="10007451at2759"/>
<evidence type="ECO:0000313" key="4">
    <source>
        <dbReference type="EMBL" id="EEC49008.1"/>
    </source>
</evidence>
<sequence>MTTIRYFIPEDGDSELQPNVFLAPKPRQPGYPPTLGQIKQALPVPGRYHFRFKSPLVPGADRDKTSMAVWMDCVDDRQAVPVWRSTIVAKLTRIGVEEDDDDDDELLAEATSRTHATPRTASAPTTVSHGTAQSGHAPPPPSHTTTSSTTSTTTTNTQRHPSTPGFDLFDAAPPTTPHVSSGDFLDMHYGAPATASQSHQPHDFLGMHTPGPPVANHGTANSGFPPPAHQQSFGSTSQPSQTSGPFF</sequence>
<dbReference type="EMBL" id="CM000609">
    <property type="protein sequence ID" value="EEC49008.1"/>
    <property type="molecule type" value="Genomic_DNA"/>
</dbReference>
<feature type="compositionally biased region" description="Polar residues" evidence="2">
    <location>
        <begin position="229"/>
        <end position="247"/>
    </location>
</feature>
<dbReference type="InterPro" id="IPR001158">
    <property type="entry name" value="DIX"/>
</dbReference>
<dbReference type="KEGG" id="pti:PHATRDRAFT_45148"/>
<keyword evidence="1" id="KW-0879">Wnt signaling pathway</keyword>
<reference evidence="4 5" key="1">
    <citation type="journal article" date="2008" name="Nature">
        <title>The Phaeodactylum genome reveals the evolutionary history of diatom genomes.</title>
        <authorList>
            <person name="Bowler C."/>
            <person name="Allen A.E."/>
            <person name="Badger J.H."/>
            <person name="Grimwood J."/>
            <person name="Jabbari K."/>
            <person name="Kuo A."/>
            <person name="Maheswari U."/>
            <person name="Martens C."/>
            <person name="Maumus F."/>
            <person name="Otillar R.P."/>
            <person name="Rayko E."/>
            <person name="Salamov A."/>
            <person name="Vandepoele K."/>
            <person name="Beszteri B."/>
            <person name="Gruber A."/>
            <person name="Heijde M."/>
            <person name="Katinka M."/>
            <person name="Mock T."/>
            <person name="Valentin K."/>
            <person name="Verret F."/>
            <person name="Berges J.A."/>
            <person name="Brownlee C."/>
            <person name="Cadoret J.P."/>
            <person name="Chiovitti A."/>
            <person name="Choi C.J."/>
            <person name="Coesel S."/>
            <person name="De Martino A."/>
            <person name="Detter J.C."/>
            <person name="Durkin C."/>
            <person name="Falciatore A."/>
            <person name="Fournet J."/>
            <person name="Haruta M."/>
            <person name="Huysman M.J."/>
            <person name="Jenkins B.D."/>
            <person name="Jiroutova K."/>
            <person name="Jorgensen R.E."/>
            <person name="Joubert Y."/>
            <person name="Kaplan A."/>
            <person name="Kroger N."/>
            <person name="Kroth P.G."/>
            <person name="La Roche J."/>
            <person name="Lindquist E."/>
            <person name="Lommer M."/>
            <person name="Martin-Jezequel V."/>
            <person name="Lopez P.J."/>
            <person name="Lucas S."/>
            <person name="Mangogna M."/>
            <person name="McGinnis K."/>
            <person name="Medlin L.K."/>
            <person name="Montsant A."/>
            <person name="Oudot-Le Secq M.P."/>
            <person name="Napoli C."/>
            <person name="Obornik M."/>
            <person name="Parker M.S."/>
            <person name="Petit J.L."/>
            <person name="Porcel B.M."/>
            <person name="Poulsen N."/>
            <person name="Robison M."/>
            <person name="Rychlewski L."/>
            <person name="Rynearson T.A."/>
            <person name="Schmutz J."/>
            <person name="Shapiro H."/>
            <person name="Siaut M."/>
            <person name="Stanley M."/>
            <person name="Sussman M.R."/>
            <person name="Taylor A.R."/>
            <person name="Vardi A."/>
            <person name="von Dassow P."/>
            <person name="Vyverman W."/>
            <person name="Willis A."/>
            <person name="Wyrwicz L.S."/>
            <person name="Rokhsar D.S."/>
            <person name="Weissenbach J."/>
            <person name="Armbrust E.V."/>
            <person name="Green B.R."/>
            <person name="Van de Peer Y."/>
            <person name="Grigoriev I.V."/>
        </authorList>
    </citation>
    <scope>NUCLEOTIDE SEQUENCE [LARGE SCALE GENOMIC DNA]</scope>
    <source>
        <strain evidence="4 5">CCAP 1055/1</strain>
    </source>
</reference>